<evidence type="ECO:0000313" key="1">
    <source>
        <dbReference type="EMBL" id="PPQ84313.1"/>
    </source>
</evidence>
<dbReference type="OrthoDB" id="2638305at2759"/>
<keyword evidence="2" id="KW-1185">Reference proteome</keyword>
<organism evidence="1 2">
    <name type="scientific">Gymnopilus dilepis</name>
    <dbReference type="NCBI Taxonomy" id="231916"/>
    <lineage>
        <taxon>Eukaryota</taxon>
        <taxon>Fungi</taxon>
        <taxon>Dikarya</taxon>
        <taxon>Basidiomycota</taxon>
        <taxon>Agaricomycotina</taxon>
        <taxon>Agaricomycetes</taxon>
        <taxon>Agaricomycetidae</taxon>
        <taxon>Agaricales</taxon>
        <taxon>Agaricineae</taxon>
        <taxon>Hymenogastraceae</taxon>
        <taxon>Gymnopilus</taxon>
    </lineage>
</organism>
<gene>
    <name evidence="1" type="ORF">CVT26_011237</name>
</gene>
<proteinExistence type="predicted"/>
<dbReference type="Proteomes" id="UP000284706">
    <property type="component" value="Unassembled WGS sequence"/>
</dbReference>
<evidence type="ECO:0000313" key="2">
    <source>
        <dbReference type="Proteomes" id="UP000284706"/>
    </source>
</evidence>
<protein>
    <submittedName>
        <fullName evidence="1">Uncharacterized protein</fullName>
    </submittedName>
</protein>
<dbReference type="AlphaFoldDB" id="A0A409X0L1"/>
<dbReference type="InParanoid" id="A0A409X0L1"/>
<dbReference type="STRING" id="231916.A0A409X0L1"/>
<sequence length="184" mass="21271">MSCFATTNKVFWEKWEHWKIPCWVPYFTSRSAVTHELFDLITEFRPSMTAAGIEEHIRQLHLLEYHVQQLEYVTAFGARSAQTLISNPLENFSSYDDPNAYDETSITHDMVTCIYLEFSSKTRQKECTDYLKTRTGIVISLDNTFKSSGKVLVVEKDKSRVKLMKGGVLSVLNELNDIISWVRS</sequence>
<dbReference type="EMBL" id="NHYE01004493">
    <property type="protein sequence ID" value="PPQ84313.1"/>
    <property type="molecule type" value="Genomic_DNA"/>
</dbReference>
<accession>A0A409X0L1</accession>
<comment type="caution">
    <text evidence="1">The sequence shown here is derived from an EMBL/GenBank/DDBJ whole genome shotgun (WGS) entry which is preliminary data.</text>
</comment>
<reference evidence="1 2" key="1">
    <citation type="journal article" date="2018" name="Evol. Lett.">
        <title>Horizontal gene cluster transfer increased hallucinogenic mushroom diversity.</title>
        <authorList>
            <person name="Reynolds H.T."/>
            <person name="Vijayakumar V."/>
            <person name="Gluck-Thaler E."/>
            <person name="Korotkin H.B."/>
            <person name="Matheny P.B."/>
            <person name="Slot J.C."/>
        </authorList>
    </citation>
    <scope>NUCLEOTIDE SEQUENCE [LARGE SCALE GENOMIC DNA]</scope>
    <source>
        <strain evidence="1 2">SRW20</strain>
    </source>
</reference>
<name>A0A409X0L1_9AGAR</name>